<reference evidence="1 2" key="1">
    <citation type="submission" date="2022-06" db="EMBL/GenBank/DDBJ databases">
        <title>Isolation of gut microbiota from human fecal samples.</title>
        <authorList>
            <person name="Pamer E.G."/>
            <person name="Barat B."/>
            <person name="Waligurski E."/>
            <person name="Medina S."/>
            <person name="Paddock L."/>
            <person name="Mostad J."/>
        </authorList>
    </citation>
    <scope>NUCLEOTIDE SEQUENCE [LARGE SCALE GENOMIC DNA]</scope>
    <source>
        <strain evidence="1 2">DFI.9.73</strain>
    </source>
</reference>
<dbReference type="GO" id="GO:0016787">
    <property type="term" value="F:hydrolase activity"/>
    <property type="evidence" value="ECO:0007669"/>
    <property type="project" value="UniProtKB-KW"/>
</dbReference>
<evidence type="ECO:0000313" key="2">
    <source>
        <dbReference type="Proteomes" id="UP001524473"/>
    </source>
</evidence>
<dbReference type="EMBL" id="JANFZH010000027">
    <property type="protein sequence ID" value="MCQ4840662.1"/>
    <property type="molecule type" value="Genomic_DNA"/>
</dbReference>
<dbReference type="Proteomes" id="UP001524473">
    <property type="component" value="Unassembled WGS sequence"/>
</dbReference>
<sequence>MVVKFNFLSKYLGMQTNVTMCLPSFSFADVMSDRKEVYVQGMKYQTLYLLHGGSGDDSDYVNFSNIVRYADDHKLAVVMPCDYNGEYTDVPKGPKYLKYIMEELIPLTRAFFPLSDKREDTFVGGLSMGAAGAMKIALTYPELFSAALIMSGAARHPDTLKPGSPYAMPKMALGRDEEDPDAMPMPNLSDIYGTWEEFAASRHNAYLTAENDVKEGKPLPEFFFACGLDDFALPRCRLGYEELKKLGFKASMLELPGYKHEWDFWDLILRKAIGEWLPVRHSAIYPGE</sequence>
<dbReference type="SUPFAM" id="SSF53474">
    <property type="entry name" value="alpha/beta-Hydrolases"/>
    <property type="match status" value="1"/>
</dbReference>
<dbReference type="InterPro" id="IPR029058">
    <property type="entry name" value="AB_hydrolase_fold"/>
</dbReference>
<organism evidence="1 2">
    <name type="scientific">Neglectibacter timonensis</name>
    <dbReference type="NCBI Taxonomy" id="1776382"/>
    <lineage>
        <taxon>Bacteria</taxon>
        <taxon>Bacillati</taxon>
        <taxon>Bacillota</taxon>
        <taxon>Clostridia</taxon>
        <taxon>Eubacteriales</taxon>
        <taxon>Oscillospiraceae</taxon>
        <taxon>Neglectibacter</taxon>
    </lineage>
</organism>
<keyword evidence="2" id="KW-1185">Reference proteome</keyword>
<protein>
    <submittedName>
        <fullName evidence="1">Alpha/beta hydrolase-fold protein</fullName>
    </submittedName>
</protein>
<dbReference type="GeneID" id="90531310"/>
<name>A0ABT1S164_9FIRM</name>
<dbReference type="PANTHER" id="PTHR48098">
    <property type="entry name" value="ENTEROCHELIN ESTERASE-RELATED"/>
    <property type="match status" value="1"/>
</dbReference>
<comment type="caution">
    <text evidence="1">The sequence shown here is derived from an EMBL/GenBank/DDBJ whole genome shotgun (WGS) entry which is preliminary data.</text>
</comment>
<accession>A0ABT1S164</accession>
<dbReference type="PANTHER" id="PTHR48098:SF1">
    <property type="entry name" value="DIACYLGLYCEROL ACYLTRANSFERASE_MYCOLYLTRANSFERASE AG85A"/>
    <property type="match status" value="1"/>
</dbReference>
<gene>
    <name evidence="1" type="ORF">NE695_12160</name>
</gene>
<keyword evidence="1" id="KW-0378">Hydrolase</keyword>
<dbReference type="RefSeq" id="WP_066860882.1">
    <property type="nucleotide sequence ID" value="NZ_CABKVV010000010.1"/>
</dbReference>
<dbReference type="InterPro" id="IPR050583">
    <property type="entry name" value="Mycobacterial_A85_antigen"/>
</dbReference>
<dbReference type="InterPro" id="IPR000801">
    <property type="entry name" value="Esterase-like"/>
</dbReference>
<dbReference type="Pfam" id="PF00756">
    <property type="entry name" value="Esterase"/>
    <property type="match status" value="1"/>
</dbReference>
<evidence type="ECO:0000313" key="1">
    <source>
        <dbReference type="EMBL" id="MCQ4840662.1"/>
    </source>
</evidence>
<proteinExistence type="predicted"/>
<dbReference type="Gene3D" id="3.40.50.1820">
    <property type="entry name" value="alpha/beta hydrolase"/>
    <property type="match status" value="1"/>
</dbReference>